<evidence type="ECO:0000313" key="2">
    <source>
        <dbReference type="Proteomes" id="UP000054248"/>
    </source>
</evidence>
<organism evidence="1 2">
    <name type="scientific">Tulasnella calospora MUT 4182</name>
    <dbReference type="NCBI Taxonomy" id="1051891"/>
    <lineage>
        <taxon>Eukaryota</taxon>
        <taxon>Fungi</taxon>
        <taxon>Dikarya</taxon>
        <taxon>Basidiomycota</taxon>
        <taxon>Agaricomycotina</taxon>
        <taxon>Agaricomycetes</taxon>
        <taxon>Cantharellales</taxon>
        <taxon>Tulasnellaceae</taxon>
        <taxon>Tulasnella</taxon>
    </lineage>
</organism>
<dbReference type="AlphaFoldDB" id="A0A0C3QFF2"/>
<feature type="non-terminal residue" evidence="1">
    <location>
        <position position="1"/>
    </location>
</feature>
<dbReference type="OrthoDB" id="2579508at2759"/>
<proteinExistence type="predicted"/>
<gene>
    <name evidence="1" type="ORF">M407DRAFT_38964</name>
</gene>
<dbReference type="Proteomes" id="UP000054248">
    <property type="component" value="Unassembled WGS sequence"/>
</dbReference>
<sequence>YERWIFGVFSLDYRSVEVTHVLAYNSADPTILECIMFWTRSSMFVSGLGEIP</sequence>
<reference evidence="1 2" key="1">
    <citation type="submission" date="2014-04" db="EMBL/GenBank/DDBJ databases">
        <authorList>
            <consortium name="DOE Joint Genome Institute"/>
            <person name="Kuo A."/>
            <person name="Girlanda M."/>
            <person name="Perotto S."/>
            <person name="Kohler A."/>
            <person name="Nagy L.G."/>
            <person name="Floudas D."/>
            <person name="Copeland A."/>
            <person name="Barry K.W."/>
            <person name="Cichocki N."/>
            <person name="Veneault-Fourrey C."/>
            <person name="LaButti K."/>
            <person name="Lindquist E.A."/>
            <person name="Lipzen A."/>
            <person name="Lundell T."/>
            <person name="Morin E."/>
            <person name="Murat C."/>
            <person name="Sun H."/>
            <person name="Tunlid A."/>
            <person name="Henrissat B."/>
            <person name="Grigoriev I.V."/>
            <person name="Hibbett D.S."/>
            <person name="Martin F."/>
            <person name="Nordberg H.P."/>
            <person name="Cantor M.N."/>
            <person name="Hua S.X."/>
        </authorList>
    </citation>
    <scope>NUCLEOTIDE SEQUENCE [LARGE SCALE GENOMIC DNA]</scope>
    <source>
        <strain evidence="1 2">MUT 4182</strain>
    </source>
</reference>
<dbReference type="EMBL" id="KN822975">
    <property type="protein sequence ID" value="KIO30125.1"/>
    <property type="molecule type" value="Genomic_DNA"/>
</dbReference>
<name>A0A0C3QFF2_9AGAM</name>
<dbReference type="HOGENOM" id="CLU_3093290_0_0_1"/>
<feature type="non-terminal residue" evidence="1">
    <location>
        <position position="52"/>
    </location>
</feature>
<protein>
    <submittedName>
        <fullName evidence="1">Uncharacterized protein</fullName>
    </submittedName>
</protein>
<keyword evidence="2" id="KW-1185">Reference proteome</keyword>
<reference evidence="2" key="2">
    <citation type="submission" date="2015-01" db="EMBL/GenBank/DDBJ databases">
        <title>Evolutionary Origins and Diversification of the Mycorrhizal Mutualists.</title>
        <authorList>
            <consortium name="DOE Joint Genome Institute"/>
            <consortium name="Mycorrhizal Genomics Consortium"/>
            <person name="Kohler A."/>
            <person name="Kuo A."/>
            <person name="Nagy L.G."/>
            <person name="Floudas D."/>
            <person name="Copeland A."/>
            <person name="Barry K.W."/>
            <person name="Cichocki N."/>
            <person name="Veneault-Fourrey C."/>
            <person name="LaButti K."/>
            <person name="Lindquist E.A."/>
            <person name="Lipzen A."/>
            <person name="Lundell T."/>
            <person name="Morin E."/>
            <person name="Murat C."/>
            <person name="Riley R."/>
            <person name="Ohm R."/>
            <person name="Sun H."/>
            <person name="Tunlid A."/>
            <person name="Henrissat B."/>
            <person name="Grigoriev I.V."/>
            <person name="Hibbett D.S."/>
            <person name="Martin F."/>
        </authorList>
    </citation>
    <scope>NUCLEOTIDE SEQUENCE [LARGE SCALE GENOMIC DNA]</scope>
    <source>
        <strain evidence="2">MUT 4182</strain>
    </source>
</reference>
<evidence type="ECO:0000313" key="1">
    <source>
        <dbReference type="EMBL" id="KIO30125.1"/>
    </source>
</evidence>
<accession>A0A0C3QFF2</accession>